<comment type="caution">
    <text evidence="1">The sequence shown here is derived from an EMBL/GenBank/DDBJ whole genome shotgun (WGS) entry which is preliminary data.</text>
</comment>
<protein>
    <submittedName>
        <fullName evidence="1">Uncharacterized protein</fullName>
    </submittedName>
</protein>
<dbReference type="GeneID" id="85442786"/>
<gene>
    <name evidence="1" type="ORF">LY79DRAFT_563325</name>
</gene>
<dbReference type="RefSeq" id="XP_060410853.1">
    <property type="nucleotide sequence ID" value="XM_060558546.1"/>
</dbReference>
<proteinExistence type="predicted"/>
<keyword evidence="2" id="KW-1185">Reference proteome</keyword>
<organism evidence="1 2">
    <name type="scientific">Colletotrichum navitas</name>
    <dbReference type="NCBI Taxonomy" id="681940"/>
    <lineage>
        <taxon>Eukaryota</taxon>
        <taxon>Fungi</taxon>
        <taxon>Dikarya</taxon>
        <taxon>Ascomycota</taxon>
        <taxon>Pezizomycotina</taxon>
        <taxon>Sordariomycetes</taxon>
        <taxon>Hypocreomycetidae</taxon>
        <taxon>Glomerellales</taxon>
        <taxon>Glomerellaceae</taxon>
        <taxon>Colletotrichum</taxon>
        <taxon>Colletotrichum graminicola species complex</taxon>
    </lineage>
</organism>
<dbReference type="Proteomes" id="UP001230504">
    <property type="component" value="Unassembled WGS sequence"/>
</dbReference>
<dbReference type="AlphaFoldDB" id="A0AAD8PT60"/>
<reference evidence="1" key="1">
    <citation type="submission" date="2021-06" db="EMBL/GenBank/DDBJ databases">
        <title>Comparative genomics, transcriptomics and evolutionary studies reveal genomic signatures of adaptation to plant cell wall in hemibiotrophic fungi.</title>
        <authorList>
            <consortium name="DOE Joint Genome Institute"/>
            <person name="Baroncelli R."/>
            <person name="Diaz J.F."/>
            <person name="Benocci T."/>
            <person name="Peng M."/>
            <person name="Battaglia E."/>
            <person name="Haridas S."/>
            <person name="Andreopoulos W."/>
            <person name="Labutti K."/>
            <person name="Pangilinan J."/>
            <person name="Floch G.L."/>
            <person name="Makela M.R."/>
            <person name="Henrissat B."/>
            <person name="Grigoriev I.V."/>
            <person name="Crouch J.A."/>
            <person name="De Vries R.P."/>
            <person name="Sukno S.A."/>
            <person name="Thon M.R."/>
        </authorList>
    </citation>
    <scope>NUCLEOTIDE SEQUENCE</scope>
    <source>
        <strain evidence="1">CBS 125086</strain>
    </source>
</reference>
<evidence type="ECO:0000313" key="2">
    <source>
        <dbReference type="Proteomes" id="UP001230504"/>
    </source>
</evidence>
<dbReference type="EMBL" id="JAHLJV010000062">
    <property type="protein sequence ID" value="KAK1579750.1"/>
    <property type="molecule type" value="Genomic_DNA"/>
</dbReference>
<sequence length="160" mass="18460">MWCDEHLSICLRQRVGNRRPGICRDIMHLRSYLVYTTAQAVVCHGYTTSRYRQVALSNQVPPRSSKYRYLNLRLSVCYQGKRRIRMYVCIYMDLTDVHHLIIIATGALGRFLLLLGEGRKQDKSRHPVSPRTTQAHTLDPHSRAVSVMSVMKTTAFVRAP</sequence>
<evidence type="ECO:0000313" key="1">
    <source>
        <dbReference type="EMBL" id="KAK1579750.1"/>
    </source>
</evidence>
<accession>A0AAD8PT60</accession>
<name>A0AAD8PT60_9PEZI</name>